<accession>C8X0P0</accession>
<keyword evidence="3" id="KW-1185">Reference proteome</keyword>
<dbReference type="HOGENOM" id="CLU_081246_0_0_7"/>
<protein>
    <submittedName>
        <fullName evidence="2">GCN5-related N-acetyltransferase</fullName>
    </submittedName>
</protein>
<dbReference type="eggNOG" id="COG0456">
    <property type="taxonomic scope" value="Bacteria"/>
</dbReference>
<evidence type="ECO:0000313" key="3">
    <source>
        <dbReference type="Proteomes" id="UP000001052"/>
    </source>
</evidence>
<feature type="domain" description="N-acetyltransferase" evidence="1">
    <location>
        <begin position="131"/>
        <end position="278"/>
    </location>
</feature>
<gene>
    <name evidence="2" type="ordered locus">Dret_0695</name>
</gene>
<reference evidence="3" key="1">
    <citation type="submission" date="2009-09" db="EMBL/GenBank/DDBJ databases">
        <title>The complete chromosome of Desulfohalobium retbaense DSM 5692.</title>
        <authorList>
            <consortium name="US DOE Joint Genome Institute (JGI-PGF)"/>
            <person name="Lucas S."/>
            <person name="Copeland A."/>
            <person name="Lapidus A."/>
            <person name="Glavina del Rio T."/>
            <person name="Dalin E."/>
            <person name="Tice H."/>
            <person name="Bruce D."/>
            <person name="Goodwin L."/>
            <person name="Pitluck S."/>
            <person name="Kyrpides N."/>
            <person name="Mavromatis K."/>
            <person name="Ivanova N."/>
            <person name="Mikhailova N."/>
            <person name="Munk A.C."/>
            <person name="Brettin T."/>
            <person name="Detter J.C."/>
            <person name="Han C."/>
            <person name="Tapia R."/>
            <person name="Larimer F."/>
            <person name="Land M."/>
            <person name="Hauser L."/>
            <person name="Markowitz V."/>
            <person name="Cheng J.-F."/>
            <person name="Hugenholtz P."/>
            <person name="Woyke T."/>
            <person name="Wu D."/>
            <person name="Spring S."/>
            <person name="Klenk H.-P."/>
            <person name="Eisen J.A."/>
        </authorList>
    </citation>
    <scope>NUCLEOTIDE SEQUENCE [LARGE SCALE GENOMIC DNA]</scope>
    <source>
        <strain evidence="3">DSM 5692</strain>
    </source>
</reference>
<dbReference type="GO" id="GO:0008080">
    <property type="term" value="F:N-acetyltransferase activity"/>
    <property type="evidence" value="ECO:0007669"/>
    <property type="project" value="InterPro"/>
</dbReference>
<name>C8X0P0_DESRD</name>
<dbReference type="OrthoDB" id="9790652at2"/>
<dbReference type="InterPro" id="IPR022525">
    <property type="entry name" value="GNAT_AblB"/>
</dbReference>
<dbReference type="KEGG" id="drt:Dret_0695"/>
<dbReference type="InterPro" id="IPR016181">
    <property type="entry name" value="Acyl_CoA_acyltransferase"/>
</dbReference>
<reference evidence="2 3" key="2">
    <citation type="journal article" date="2010" name="Stand. Genomic Sci.">
        <title>Complete genome sequence of Desulfohalobium retbaense type strain (HR(100)).</title>
        <authorList>
            <person name="Spring S."/>
            <person name="Nolan M."/>
            <person name="Lapidus A."/>
            <person name="Glavina Del Rio T."/>
            <person name="Copeland A."/>
            <person name="Tice H."/>
            <person name="Cheng J.F."/>
            <person name="Lucas S."/>
            <person name="Land M."/>
            <person name="Chen F."/>
            <person name="Bruce D."/>
            <person name="Goodwin L."/>
            <person name="Pitluck S."/>
            <person name="Ivanova N."/>
            <person name="Mavromatis K."/>
            <person name="Mikhailova N."/>
            <person name="Pati A."/>
            <person name="Chen A."/>
            <person name="Palaniappan K."/>
            <person name="Hauser L."/>
            <person name="Chang Y.J."/>
            <person name="Jeffries C.D."/>
            <person name="Munk C."/>
            <person name="Kiss H."/>
            <person name="Chain P."/>
            <person name="Han C."/>
            <person name="Brettin T."/>
            <person name="Detter J.C."/>
            <person name="Schuler E."/>
            <person name="Goker M."/>
            <person name="Rohde M."/>
            <person name="Bristow J."/>
            <person name="Eisen J.A."/>
            <person name="Markowitz V."/>
            <person name="Hugenholtz P."/>
            <person name="Kyrpides N.C."/>
            <person name="Klenk H.P."/>
        </authorList>
    </citation>
    <scope>NUCLEOTIDE SEQUENCE [LARGE SCALE GENOMIC DNA]</scope>
    <source>
        <strain evidence="2 3">DSM 5692</strain>
    </source>
</reference>
<proteinExistence type="predicted"/>
<dbReference type="SUPFAM" id="SSF55729">
    <property type="entry name" value="Acyl-CoA N-acyltransferases (Nat)"/>
    <property type="match status" value="1"/>
</dbReference>
<dbReference type="PROSITE" id="PS51186">
    <property type="entry name" value="GNAT"/>
    <property type="match status" value="1"/>
</dbReference>
<organism evidence="2 3">
    <name type="scientific">Desulfohalobium retbaense (strain ATCC 49708 / DSM 5692 / JCM 16813 / HR100)</name>
    <dbReference type="NCBI Taxonomy" id="485915"/>
    <lineage>
        <taxon>Bacteria</taxon>
        <taxon>Pseudomonadati</taxon>
        <taxon>Thermodesulfobacteriota</taxon>
        <taxon>Desulfovibrionia</taxon>
        <taxon>Desulfovibrionales</taxon>
        <taxon>Desulfohalobiaceae</taxon>
        <taxon>Desulfohalobium</taxon>
    </lineage>
</organism>
<dbReference type="CDD" id="cd04301">
    <property type="entry name" value="NAT_SF"/>
    <property type="match status" value="1"/>
</dbReference>
<evidence type="ECO:0000259" key="1">
    <source>
        <dbReference type="PROSITE" id="PS51186"/>
    </source>
</evidence>
<dbReference type="InterPro" id="IPR000182">
    <property type="entry name" value="GNAT_dom"/>
</dbReference>
<dbReference type="AlphaFoldDB" id="C8X0P0"/>
<dbReference type="Pfam" id="PF00583">
    <property type="entry name" value="Acetyltransf_1"/>
    <property type="match status" value="1"/>
</dbReference>
<dbReference type="Proteomes" id="UP000001052">
    <property type="component" value="Chromosome"/>
</dbReference>
<dbReference type="RefSeq" id="WP_015751145.1">
    <property type="nucleotide sequence ID" value="NC_013223.1"/>
</dbReference>
<dbReference type="NCBIfam" id="TIGR03827">
    <property type="entry name" value="GNAT_ablB"/>
    <property type="match status" value="1"/>
</dbReference>
<dbReference type="Gene3D" id="3.40.630.30">
    <property type="match status" value="1"/>
</dbReference>
<evidence type="ECO:0000313" key="2">
    <source>
        <dbReference type="EMBL" id="ACV67987.1"/>
    </source>
</evidence>
<dbReference type="EMBL" id="CP001734">
    <property type="protein sequence ID" value="ACV67987.1"/>
    <property type="molecule type" value="Genomic_DNA"/>
</dbReference>
<sequence length="278" mass="30984">MATTDVLEYKGQSRLQHGPLNDRIYLMKLDPGDFPGIVVDLDDLAAEHGYSKIFAKVPERFRDGFLEQGYLEEGRVPRFYEGQETAVFLGKFLASWRGIATDQHRLQEVLEAAEAKQNGPVPATQPDLAAVELGVEHAAQAAQLYDTVFDSYPFPIHDPTYIRETMHSHVRYFGVFDGQRLVALSSSEIDAAARNVEMTDFATLPEYRSKGLAGFLLDHMDTAMREAGLLTAYTIARAVSFGMNITFARAGYAYGGTLINNTNIAGKLESMNIWYKQL</sequence>